<reference evidence="8 9" key="1">
    <citation type="submission" date="2008-04" db="EMBL/GenBank/DDBJ databases">
        <title>Complete sequence of chromosome of Natranaerobius thermophilus JW/NM-WN-LF.</title>
        <authorList>
            <consortium name="US DOE Joint Genome Institute"/>
            <person name="Copeland A."/>
            <person name="Lucas S."/>
            <person name="Lapidus A."/>
            <person name="Glavina del Rio T."/>
            <person name="Dalin E."/>
            <person name="Tice H."/>
            <person name="Bruce D."/>
            <person name="Goodwin L."/>
            <person name="Pitluck S."/>
            <person name="Chertkov O."/>
            <person name="Brettin T."/>
            <person name="Detter J.C."/>
            <person name="Han C."/>
            <person name="Kuske C.R."/>
            <person name="Schmutz J."/>
            <person name="Larimer F."/>
            <person name="Land M."/>
            <person name="Hauser L."/>
            <person name="Kyrpides N."/>
            <person name="Lykidis A."/>
            <person name="Mesbah N.M."/>
            <person name="Wiegel J."/>
        </authorList>
    </citation>
    <scope>NUCLEOTIDE SEQUENCE [LARGE SCALE GENOMIC DNA]</scope>
    <source>
        <strain evidence="9">ATCC BAA-1301 / DSM 18059 / JW/NM-WN-LF</strain>
    </source>
</reference>
<organism evidence="8 9">
    <name type="scientific">Natranaerobius thermophilus (strain ATCC BAA-1301 / DSM 18059 / JW/NM-WN-LF)</name>
    <dbReference type="NCBI Taxonomy" id="457570"/>
    <lineage>
        <taxon>Bacteria</taxon>
        <taxon>Bacillati</taxon>
        <taxon>Bacillota</taxon>
        <taxon>Clostridia</taxon>
        <taxon>Natranaerobiales</taxon>
        <taxon>Natranaerobiaceae</taxon>
        <taxon>Natranaerobius</taxon>
    </lineage>
</organism>
<keyword evidence="8" id="KW-0456">Lyase</keyword>
<dbReference type="NCBIfam" id="TIGR02937">
    <property type="entry name" value="sigma70-ECF"/>
    <property type="match status" value="1"/>
</dbReference>
<keyword evidence="2 5" id="KW-0731">Sigma factor</keyword>
<dbReference type="RefSeq" id="WP_012447879.1">
    <property type="nucleotide sequence ID" value="NC_010718.1"/>
</dbReference>
<name>B2A375_NATTJ</name>
<dbReference type="Pfam" id="PF04542">
    <property type="entry name" value="Sigma70_r2"/>
    <property type="match status" value="1"/>
</dbReference>
<evidence type="ECO:0000313" key="8">
    <source>
        <dbReference type="EMBL" id="ACB85005.1"/>
    </source>
</evidence>
<dbReference type="GO" id="GO:0006352">
    <property type="term" value="P:DNA-templated transcription initiation"/>
    <property type="evidence" value="ECO:0007669"/>
    <property type="project" value="InterPro"/>
</dbReference>
<evidence type="ECO:0000256" key="1">
    <source>
        <dbReference type="ARBA" id="ARBA00023015"/>
    </source>
</evidence>
<dbReference type="Gene3D" id="1.10.1740.10">
    <property type="match status" value="1"/>
</dbReference>
<dbReference type="STRING" id="457570.Nther_1422"/>
<sequence length="250" mass="28797">MSLNLITSYQDSGDRQQLEKLISEYSYLVKKQVDKVNYPSISGLNRDDLISFGVIGLIDAIKKFDINRNVPFEAYANIRIRGAILDGLRKFDFVPRNLREEMKTLHSEYRKLEQKLGRTPTNNELAYQMSISEAELDKLWQATNCVIPSYLSDYITAEEGELTLEDIYPDSNSPDPQSRIDEKTTKQELGQAIDTLPQKEKLVLSLYYYEELTLKEIAKILELTESRISQLHSKAVLRLRGKLAKKKLDL</sequence>
<evidence type="ECO:0000256" key="4">
    <source>
        <dbReference type="ARBA" id="ARBA00023163"/>
    </source>
</evidence>
<dbReference type="InterPro" id="IPR012845">
    <property type="entry name" value="RNA_pol_sigma_FliA_WhiG"/>
</dbReference>
<gene>
    <name evidence="8" type="ordered locus">Nther_1422</name>
</gene>
<dbReference type="PANTHER" id="PTHR30385">
    <property type="entry name" value="SIGMA FACTOR F FLAGELLAR"/>
    <property type="match status" value="1"/>
</dbReference>
<dbReference type="GO" id="GO:0003677">
    <property type="term" value="F:DNA binding"/>
    <property type="evidence" value="ECO:0007669"/>
    <property type="project" value="UniProtKB-KW"/>
</dbReference>
<evidence type="ECO:0000259" key="7">
    <source>
        <dbReference type="PROSITE" id="PS00716"/>
    </source>
</evidence>
<keyword evidence="1 5" id="KW-0805">Transcription regulation</keyword>
<dbReference type="NCBIfam" id="TIGR02479">
    <property type="entry name" value="FliA_WhiG"/>
    <property type="match status" value="1"/>
</dbReference>
<dbReference type="OrthoDB" id="9799825at2"/>
<dbReference type="PRINTS" id="PR00046">
    <property type="entry name" value="SIGMA70FCT"/>
</dbReference>
<dbReference type="KEGG" id="nth:Nther_1422"/>
<dbReference type="InterPro" id="IPR013324">
    <property type="entry name" value="RNA_pol_sigma_r3/r4-like"/>
</dbReference>
<dbReference type="Pfam" id="PF04545">
    <property type="entry name" value="Sigma70_r4"/>
    <property type="match status" value="1"/>
</dbReference>
<dbReference type="Proteomes" id="UP000001683">
    <property type="component" value="Chromosome"/>
</dbReference>
<dbReference type="SUPFAM" id="SSF88659">
    <property type="entry name" value="Sigma3 and sigma4 domains of RNA polymerase sigma factors"/>
    <property type="match status" value="2"/>
</dbReference>
<dbReference type="InParanoid" id="B2A375"/>
<dbReference type="PANTHER" id="PTHR30385:SF7">
    <property type="entry name" value="RNA POLYMERASE SIGMA FACTOR FLIA"/>
    <property type="match status" value="1"/>
</dbReference>
<dbReference type="EMBL" id="CP001034">
    <property type="protein sequence ID" value="ACB85005.1"/>
    <property type="molecule type" value="Genomic_DNA"/>
</dbReference>
<dbReference type="FunCoup" id="B2A375">
    <property type="interactions" value="133"/>
</dbReference>
<dbReference type="PIRSF" id="PIRSF000770">
    <property type="entry name" value="RNA_pol_sigma-SigE/K"/>
    <property type="match status" value="1"/>
</dbReference>
<evidence type="ECO:0000256" key="5">
    <source>
        <dbReference type="RuleBase" id="RU362124"/>
    </source>
</evidence>
<dbReference type="PROSITE" id="PS00715">
    <property type="entry name" value="SIGMA70_1"/>
    <property type="match status" value="1"/>
</dbReference>
<comment type="similarity">
    <text evidence="5">Belongs to the sigma-70 factor family.</text>
</comment>
<dbReference type="InterPro" id="IPR007627">
    <property type="entry name" value="RNA_pol_sigma70_r2"/>
</dbReference>
<reference evidence="8 9" key="2">
    <citation type="journal article" date="2011" name="J. Bacteriol.">
        <title>Complete genome sequence of the anaerobic, halophilic alkalithermophile Natranaerobius thermophilus JW/NM-WN-LF.</title>
        <authorList>
            <person name="Zhao B."/>
            <person name="Mesbah N.M."/>
            <person name="Dalin E."/>
            <person name="Goodwin L."/>
            <person name="Nolan M."/>
            <person name="Pitluck S."/>
            <person name="Chertkov O."/>
            <person name="Brettin T.S."/>
            <person name="Han J."/>
            <person name="Larimer F.W."/>
            <person name="Land M.L."/>
            <person name="Hauser L."/>
            <person name="Kyrpides N."/>
            <person name="Wiegel J."/>
        </authorList>
    </citation>
    <scope>NUCLEOTIDE SEQUENCE [LARGE SCALE GENOMIC DNA]</scope>
    <source>
        <strain evidence="9">ATCC BAA-1301 / DSM 18059 / JW/NM-WN-LF</strain>
    </source>
</reference>
<dbReference type="CDD" id="cd06171">
    <property type="entry name" value="Sigma70_r4"/>
    <property type="match status" value="1"/>
</dbReference>
<protein>
    <recommendedName>
        <fullName evidence="5">RNA polymerase sigma factor</fullName>
    </recommendedName>
</protein>
<feature type="domain" description="RNA polymerase sigma-70" evidence="6">
    <location>
        <begin position="48"/>
        <end position="61"/>
    </location>
</feature>
<proteinExistence type="inferred from homology"/>
<accession>B2A375</accession>
<dbReference type="AlphaFoldDB" id="B2A375"/>
<evidence type="ECO:0000256" key="2">
    <source>
        <dbReference type="ARBA" id="ARBA00023082"/>
    </source>
</evidence>
<feature type="domain" description="RNA polymerase sigma-70" evidence="7">
    <location>
        <begin position="213"/>
        <end position="239"/>
    </location>
</feature>
<keyword evidence="9" id="KW-1185">Reference proteome</keyword>
<comment type="function">
    <text evidence="5">Sigma factors are initiation factors that promote the attachment of RNA polymerase to specific initiation sites and are then released.</text>
</comment>
<dbReference type="GO" id="GO:0016987">
    <property type="term" value="F:sigma factor activity"/>
    <property type="evidence" value="ECO:0007669"/>
    <property type="project" value="UniProtKB-KW"/>
</dbReference>
<keyword evidence="3 5" id="KW-0238">DNA-binding</keyword>
<keyword evidence="4 5" id="KW-0804">Transcription</keyword>
<dbReference type="InterPro" id="IPR014284">
    <property type="entry name" value="RNA_pol_sigma-70_dom"/>
</dbReference>
<dbReference type="InterPro" id="IPR000943">
    <property type="entry name" value="RNA_pol_sigma70"/>
</dbReference>
<dbReference type="GO" id="GO:0016829">
    <property type="term" value="F:lyase activity"/>
    <property type="evidence" value="ECO:0007669"/>
    <property type="project" value="UniProtKB-KW"/>
</dbReference>
<dbReference type="Gene3D" id="1.20.140.160">
    <property type="match status" value="1"/>
</dbReference>
<dbReference type="NCBIfam" id="NF005413">
    <property type="entry name" value="PRK06986.1"/>
    <property type="match status" value="1"/>
</dbReference>
<dbReference type="PROSITE" id="PS00716">
    <property type="entry name" value="SIGMA70_2"/>
    <property type="match status" value="1"/>
</dbReference>
<evidence type="ECO:0000313" key="9">
    <source>
        <dbReference type="Proteomes" id="UP000001683"/>
    </source>
</evidence>
<dbReference type="InterPro" id="IPR007630">
    <property type="entry name" value="RNA_pol_sigma70_r4"/>
</dbReference>
<dbReference type="SUPFAM" id="SSF88946">
    <property type="entry name" value="Sigma2 domain of RNA polymerase sigma factors"/>
    <property type="match status" value="1"/>
</dbReference>
<dbReference type="InterPro" id="IPR007624">
    <property type="entry name" value="RNA_pol_sigma70_r3"/>
</dbReference>
<dbReference type="Pfam" id="PF04539">
    <property type="entry name" value="Sigma70_r3"/>
    <property type="match status" value="1"/>
</dbReference>
<dbReference type="HOGENOM" id="CLU_014793_8_1_9"/>
<dbReference type="eggNOG" id="COG1191">
    <property type="taxonomic scope" value="Bacteria"/>
</dbReference>
<dbReference type="InterPro" id="IPR013325">
    <property type="entry name" value="RNA_pol_sigma_r2"/>
</dbReference>
<dbReference type="GO" id="GO:0003899">
    <property type="term" value="F:DNA-directed RNA polymerase activity"/>
    <property type="evidence" value="ECO:0007669"/>
    <property type="project" value="InterPro"/>
</dbReference>
<evidence type="ECO:0000256" key="3">
    <source>
        <dbReference type="ARBA" id="ARBA00023125"/>
    </source>
</evidence>
<evidence type="ECO:0000259" key="6">
    <source>
        <dbReference type="PROSITE" id="PS00715"/>
    </source>
</evidence>